<dbReference type="RefSeq" id="WP_207335861.1">
    <property type="nucleotide sequence ID" value="NZ_JAFMYU010000009.1"/>
</dbReference>
<protein>
    <submittedName>
        <fullName evidence="1">Uncharacterized protein</fullName>
    </submittedName>
</protein>
<dbReference type="InterPro" id="IPR056955">
    <property type="entry name" value="ORC-CDC6-like"/>
</dbReference>
<organism evidence="1 2">
    <name type="scientific">Fibrella aquatilis</name>
    <dbReference type="NCBI Taxonomy" id="2817059"/>
    <lineage>
        <taxon>Bacteria</taxon>
        <taxon>Pseudomonadati</taxon>
        <taxon>Bacteroidota</taxon>
        <taxon>Cytophagia</taxon>
        <taxon>Cytophagales</taxon>
        <taxon>Spirosomataceae</taxon>
        <taxon>Fibrella</taxon>
    </lineage>
</organism>
<name>A0A939G4S6_9BACT</name>
<dbReference type="Pfam" id="PF24389">
    <property type="entry name" value="ORC-CDC6-like"/>
    <property type="match status" value="2"/>
</dbReference>
<keyword evidence="2" id="KW-1185">Reference proteome</keyword>
<proteinExistence type="predicted"/>
<dbReference type="Proteomes" id="UP000664795">
    <property type="component" value="Unassembled WGS sequence"/>
</dbReference>
<evidence type="ECO:0000313" key="1">
    <source>
        <dbReference type="EMBL" id="MBO0931891.1"/>
    </source>
</evidence>
<sequence length="609" mass="69776">MNISSDPFAVQTPEDISAEDTVELFVDVFADFKRVPKPGHTFLNGPRGSGKSMMFRFMLPDCQEIKQEKKLREHDYYAIYVPIKQTSLNIVDLERIQRHANLLLNEHLLVTYIATRTFNSLSKIVNSDFYSSPEVNQETVNFYNFFIQKVRESGYDKVIDSLPDDASASKIFEEIENICFRLKNDVDRYVRSISFSEEPLRYNDSICVYLDFLYPLLDRLRQLSFMPTGPIFLLIDDADNLSTTQTLILNTWVSYRTSARVSLKISTQLNYLTFRTSSGITIDSPHDFNEVNIATLYTSQKDHYRDRMCAIVEKRLSNSGFDISAYEFFPADKVQTGKIDAIYDKIKSGEISTPDAYRATDKSYRYAASEYLKSLGGPSKSRMTFLYAGFRDMADISSGIIRHFLELASRMYSAERAALEKAAKIKAHESEQVLSINPSTQSRIIRNYSEEYLHEDLDKLVSDDSTSTGTALKLRNLINSMGGMFEVILFSESSTRRVISIALTHNPEPDIQEVLKLGVRYGYLQESTLSNREGTGRTRRYTLSRRLAPSFNLIAESFAGDKFITNSDLRAAMKDYKSFVAKFKTKWLSEDKLRKENGQQTLFKDDENN</sequence>
<accession>A0A939G4S6</accession>
<dbReference type="AlphaFoldDB" id="A0A939G4S6"/>
<dbReference type="EMBL" id="JAFMYU010000009">
    <property type="protein sequence ID" value="MBO0931891.1"/>
    <property type="molecule type" value="Genomic_DNA"/>
</dbReference>
<reference evidence="1 2" key="1">
    <citation type="submission" date="2021-03" db="EMBL/GenBank/DDBJ databases">
        <title>Fibrella sp. HMF5036 genome sequencing and assembly.</title>
        <authorList>
            <person name="Kang H."/>
            <person name="Kim H."/>
            <person name="Bae S."/>
            <person name="Joh K."/>
        </authorList>
    </citation>
    <scope>NUCLEOTIDE SEQUENCE [LARGE SCALE GENOMIC DNA]</scope>
    <source>
        <strain evidence="1 2">HMF5036</strain>
    </source>
</reference>
<dbReference type="SUPFAM" id="SSF52540">
    <property type="entry name" value="P-loop containing nucleoside triphosphate hydrolases"/>
    <property type="match status" value="1"/>
</dbReference>
<gene>
    <name evidence="1" type="ORF">J2I48_12855</name>
</gene>
<dbReference type="InterPro" id="IPR027417">
    <property type="entry name" value="P-loop_NTPase"/>
</dbReference>
<evidence type="ECO:0000313" key="2">
    <source>
        <dbReference type="Proteomes" id="UP000664795"/>
    </source>
</evidence>
<comment type="caution">
    <text evidence="1">The sequence shown here is derived from an EMBL/GenBank/DDBJ whole genome shotgun (WGS) entry which is preliminary data.</text>
</comment>